<gene>
    <name evidence="6" type="primary">LOC131805764</name>
</gene>
<feature type="signal peptide" evidence="2">
    <location>
        <begin position="1"/>
        <end position="22"/>
    </location>
</feature>
<evidence type="ECO:0000313" key="5">
    <source>
        <dbReference type="Proteomes" id="UP001652621"/>
    </source>
</evidence>
<proteinExistence type="predicted"/>
<feature type="domain" description="Protein TsetseEP" evidence="3">
    <location>
        <begin position="52"/>
        <end position="169"/>
    </location>
</feature>
<feature type="compositionally biased region" description="Low complexity" evidence="1">
    <location>
        <begin position="216"/>
        <end position="229"/>
    </location>
</feature>
<name>A0A1I8NDI2_MUSDO</name>
<dbReference type="Pfam" id="PF05267">
    <property type="entry name" value="DUF725"/>
    <property type="match status" value="1"/>
</dbReference>
<accession>A0A1I8NDI2</accession>
<keyword evidence="5" id="KW-1185">Reference proteome</keyword>
<dbReference type="EnsemblMetazoa" id="MDOA014086-RA">
    <property type="protein sequence ID" value="MDOA014086-PA"/>
    <property type="gene ID" value="MDOA014086"/>
</dbReference>
<evidence type="ECO:0000259" key="3">
    <source>
        <dbReference type="Pfam" id="PF05267"/>
    </source>
</evidence>
<dbReference type="OrthoDB" id="8054395at2759"/>
<evidence type="ECO:0000256" key="2">
    <source>
        <dbReference type="SAM" id="SignalP"/>
    </source>
</evidence>
<dbReference type="Proteomes" id="UP001652621">
    <property type="component" value="Unplaced"/>
</dbReference>
<dbReference type="VEuPathDB" id="VectorBase:MDOMA2_004171"/>
<dbReference type="GeneID" id="131805764"/>
<reference evidence="6" key="2">
    <citation type="submission" date="2025-05" db="UniProtKB">
        <authorList>
            <consortium name="RefSeq"/>
        </authorList>
    </citation>
    <scope>IDENTIFICATION</scope>
    <source>
        <strain evidence="6">Aabys</strain>
        <tissue evidence="6">Whole body</tissue>
    </source>
</reference>
<dbReference type="InterPro" id="IPR007931">
    <property type="entry name" value="TsetseEP"/>
</dbReference>
<evidence type="ECO:0000313" key="4">
    <source>
        <dbReference type="EnsemblMetazoa" id="MDOA014086-PA"/>
    </source>
</evidence>
<dbReference type="VEuPathDB" id="VectorBase:MDOA014086"/>
<dbReference type="AlphaFoldDB" id="A0A1I8NDI2"/>
<dbReference type="eggNOG" id="ENOG502TD4G">
    <property type="taxonomic scope" value="Eukaryota"/>
</dbReference>
<dbReference type="RefSeq" id="XP_058985342.1">
    <property type="nucleotide sequence ID" value="XM_059129359.1"/>
</dbReference>
<protein>
    <submittedName>
        <fullName evidence="4">DUF725 domain-containing protein</fullName>
    </submittedName>
    <submittedName>
        <fullName evidence="6">Uncharacterized protein LOC131805764</fullName>
    </submittedName>
</protein>
<feature type="chain" id="PRO_5044016868" evidence="2">
    <location>
        <begin position="23"/>
        <end position="241"/>
    </location>
</feature>
<keyword evidence="2" id="KW-0732">Signal</keyword>
<sequence>MSFSKIVYVFLSVCLVFTWAGSQPLGKLPTDLEFLSFMSNSRVNLQANPDQSIECFNYYIPKINNIAQNYSADLSKCADTSGTAQKSAEDATLEQRITLAHAVNASCEVLNKCQESATVSDIFQCYINEGSQQAKALYGVSTNATMQLSDLVETLRRIQSEEAACSTQAKVKYERDSAAAYADLNSCILGNSNIPTTTTTTTTSTEVFSTSEITNVPTTSESTTIPTTINPDEDPDKLQRK</sequence>
<evidence type="ECO:0000313" key="6">
    <source>
        <dbReference type="RefSeq" id="XP_058985342.1"/>
    </source>
</evidence>
<reference evidence="4" key="1">
    <citation type="submission" date="2020-05" db="UniProtKB">
        <authorList>
            <consortium name="EnsemblMetazoa"/>
        </authorList>
    </citation>
    <scope>IDENTIFICATION</scope>
    <source>
        <strain evidence="4">Aabys</strain>
    </source>
</reference>
<feature type="region of interest" description="Disordered" evidence="1">
    <location>
        <begin position="216"/>
        <end position="241"/>
    </location>
</feature>
<evidence type="ECO:0000256" key="1">
    <source>
        <dbReference type="SAM" id="MobiDB-lite"/>
    </source>
</evidence>
<organism evidence="4">
    <name type="scientific">Musca domestica</name>
    <name type="common">House fly</name>
    <dbReference type="NCBI Taxonomy" id="7370"/>
    <lineage>
        <taxon>Eukaryota</taxon>
        <taxon>Metazoa</taxon>
        <taxon>Ecdysozoa</taxon>
        <taxon>Arthropoda</taxon>
        <taxon>Hexapoda</taxon>
        <taxon>Insecta</taxon>
        <taxon>Pterygota</taxon>
        <taxon>Neoptera</taxon>
        <taxon>Endopterygota</taxon>
        <taxon>Diptera</taxon>
        <taxon>Brachycera</taxon>
        <taxon>Muscomorpha</taxon>
        <taxon>Muscoidea</taxon>
        <taxon>Muscidae</taxon>
        <taxon>Musca</taxon>
    </lineage>
</organism>